<evidence type="ECO:0000313" key="10">
    <source>
        <dbReference type="Proteomes" id="UP000034410"/>
    </source>
</evidence>
<keyword evidence="10" id="KW-1185">Reference proteome</keyword>
<protein>
    <recommendedName>
        <fullName evidence="8">J domain-containing protein</fullName>
    </recommendedName>
</protein>
<evidence type="ECO:0000256" key="7">
    <source>
        <dbReference type="SAM" id="Phobius"/>
    </source>
</evidence>
<dbReference type="EMBL" id="CP011412">
    <property type="protein sequence ID" value="AKH21159.1"/>
    <property type="molecule type" value="Genomic_DNA"/>
</dbReference>
<dbReference type="GO" id="GO:0016020">
    <property type="term" value="C:membrane"/>
    <property type="evidence" value="ECO:0007669"/>
    <property type="project" value="UniProtKB-SubCell"/>
</dbReference>
<sequence length="245" mass="27163">MRILIILAAIVGCYLAFRWFFKQPPKTRLQAAAITFGLLFIALAATGRLNWVFALVGALLPFVQRLLLLLLRYAPFLQRIYQLYKGAQVGRATGPSSGQQSVVESRFLRMTLDHDTGEMSGAVLEGTFAGRRLDQLTMEQLMELLAQCAREDEESAQLLRAYLDRVHGDEWQDAQASQGESASTAASGGMTRQEAYEILGLDEGASEEEIRAAHRSLMQKLHPDRGGSTYLASKINQAKDLLLND</sequence>
<dbReference type="OrthoDB" id="9811070at2"/>
<dbReference type="SUPFAM" id="SSF46565">
    <property type="entry name" value="Chaperone J-domain"/>
    <property type="match status" value="1"/>
</dbReference>
<evidence type="ECO:0000259" key="8">
    <source>
        <dbReference type="PROSITE" id="PS50076"/>
    </source>
</evidence>
<dbReference type="PANTHER" id="PTHR12763">
    <property type="match status" value="1"/>
</dbReference>
<dbReference type="RefSeq" id="WP_046860088.1">
    <property type="nucleotide sequence ID" value="NZ_CP011412.1"/>
</dbReference>
<feature type="domain" description="J" evidence="8">
    <location>
        <begin position="194"/>
        <end position="245"/>
    </location>
</feature>
<dbReference type="SMART" id="SM00271">
    <property type="entry name" value="DnaJ"/>
    <property type="match status" value="1"/>
</dbReference>
<evidence type="ECO:0000256" key="4">
    <source>
        <dbReference type="ARBA" id="ARBA00023136"/>
    </source>
</evidence>
<dbReference type="Gene3D" id="1.10.287.110">
    <property type="entry name" value="DnaJ domain"/>
    <property type="match status" value="1"/>
</dbReference>
<dbReference type="FunFam" id="1.10.287.110:FF:000001">
    <property type="entry name" value="Import inner membrane translocase subunit tim14"/>
    <property type="match status" value="1"/>
</dbReference>
<evidence type="ECO:0000256" key="2">
    <source>
        <dbReference type="ARBA" id="ARBA00022692"/>
    </source>
</evidence>
<evidence type="ECO:0000256" key="1">
    <source>
        <dbReference type="ARBA" id="ARBA00004167"/>
    </source>
</evidence>
<dbReference type="AlphaFoldDB" id="A0A0F7K0R7"/>
<accession>A0A0F7K0R7</accession>
<evidence type="ECO:0000256" key="3">
    <source>
        <dbReference type="ARBA" id="ARBA00022989"/>
    </source>
</evidence>
<dbReference type="InterPro" id="IPR036869">
    <property type="entry name" value="J_dom_sf"/>
</dbReference>
<proteinExistence type="inferred from homology"/>
<organism evidence="9 10">
    <name type="scientific">Sedimenticola thiotaurini</name>
    <dbReference type="NCBI Taxonomy" id="1543721"/>
    <lineage>
        <taxon>Bacteria</taxon>
        <taxon>Pseudomonadati</taxon>
        <taxon>Pseudomonadota</taxon>
        <taxon>Gammaproteobacteria</taxon>
        <taxon>Chromatiales</taxon>
        <taxon>Sedimenticolaceae</taxon>
        <taxon>Sedimenticola</taxon>
    </lineage>
</organism>
<dbReference type="CDD" id="cd06257">
    <property type="entry name" value="DnaJ"/>
    <property type="match status" value="1"/>
</dbReference>
<dbReference type="Pfam" id="PF00226">
    <property type="entry name" value="DnaJ"/>
    <property type="match status" value="1"/>
</dbReference>
<keyword evidence="2 7" id="KW-0812">Transmembrane</keyword>
<evidence type="ECO:0000256" key="5">
    <source>
        <dbReference type="ARBA" id="ARBA00023186"/>
    </source>
</evidence>
<gene>
    <name evidence="9" type="ORF">AAY24_13220</name>
</gene>
<dbReference type="PROSITE" id="PS50076">
    <property type="entry name" value="DNAJ_2"/>
    <property type="match status" value="1"/>
</dbReference>
<name>A0A0F7K0R7_9GAMM</name>
<keyword evidence="4 7" id="KW-0472">Membrane</keyword>
<evidence type="ECO:0000256" key="6">
    <source>
        <dbReference type="ARBA" id="ARBA00038105"/>
    </source>
</evidence>
<dbReference type="PRINTS" id="PR00625">
    <property type="entry name" value="JDOMAIN"/>
</dbReference>
<reference evidence="9 10" key="1">
    <citation type="journal article" date="2015" name="Genome Announc.">
        <title>Complete Genome Sequence of Sedimenticola thiotaurini Strain SIP-G1, a Polyphosphate- and Polyhydroxyalkanoate-Accumulating Sulfur-Oxidizing Gammaproteobacterium Isolated from Salt Marsh Sediments.</title>
        <authorList>
            <person name="Flood B.E."/>
            <person name="Jones D.S."/>
            <person name="Bailey J.V."/>
        </authorList>
    </citation>
    <scope>NUCLEOTIDE SEQUENCE [LARGE SCALE GENOMIC DNA]</scope>
    <source>
        <strain evidence="9 10">SIP-G1</strain>
    </source>
</reference>
<keyword evidence="3 7" id="KW-1133">Transmembrane helix</keyword>
<evidence type="ECO:0000313" key="9">
    <source>
        <dbReference type="EMBL" id="AKH21159.1"/>
    </source>
</evidence>
<feature type="transmembrane region" description="Helical" evidence="7">
    <location>
        <begin position="28"/>
        <end position="45"/>
    </location>
</feature>
<comment type="subcellular location">
    <subcellularLocation>
        <location evidence="1">Membrane</location>
        <topology evidence="1">Single-pass membrane protein</topology>
    </subcellularLocation>
</comment>
<comment type="similarity">
    <text evidence="6">Belongs to the TIM14 family.</text>
</comment>
<dbReference type="Proteomes" id="UP000034410">
    <property type="component" value="Chromosome"/>
</dbReference>
<keyword evidence="5" id="KW-0143">Chaperone</keyword>
<dbReference type="KEGG" id="seds:AAY24_13220"/>
<dbReference type="PANTHER" id="PTHR12763:SF28">
    <property type="entry name" value="GEO10507P1-RELATED"/>
    <property type="match status" value="1"/>
</dbReference>
<dbReference type="InterPro" id="IPR001623">
    <property type="entry name" value="DnaJ_domain"/>
</dbReference>